<dbReference type="SUPFAM" id="SSF48366">
    <property type="entry name" value="Ras GEF"/>
    <property type="match status" value="1"/>
</dbReference>
<dbReference type="PANTHER" id="PTHR23113">
    <property type="entry name" value="GUANINE NUCLEOTIDE EXCHANGE FACTOR"/>
    <property type="match status" value="1"/>
</dbReference>
<feature type="compositionally biased region" description="Low complexity" evidence="3">
    <location>
        <begin position="400"/>
        <end position="418"/>
    </location>
</feature>
<dbReference type="AlphaFoldDB" id="A0A0L0DNA7"/>
<feature type="compositionally biased region" description="Pro residues" evidence="3">
    <location>
        <begin position="22"/>
        <end position="53"/>
    </location>
</feature>
<dbReference type="Gene3D" id="1.20.870.10">
    <property type="entry name" value="Son of sevenless (SoS) protein Chain: S domain 1"/>
    <property type="match status" value="1"/>
</dbReference>
<dbReference type="OrthoDB" id="546434at2759"/>
<dbReference type="RefSeq" id="XP_013754303.1">
    <property type="nucleotide sequence ID" value="XM_013898849.1"/>
</dbReference>
<dbReference type="GO" id="GO:0005085">
    <property type="term" value="F:guanyl-nucleotide exchange factor activity"/>
    <property type="evidence" value="ECO:0007669"/>
    <property type="project" value="UniProtKB-KW"/>
</dbReference>
<dbReference type="InterPro" id="IPR036964">
    <property type="entry name" value="RASGEF_cat_dom_sf"/>
</dbReference>
<evidence type="ECO:0000259" key="5">
    <source>
        <dbReference type="PROSITE" id="PS50212"/>
    </source>
</evidence>
<dbReference type="InterPro" id="IPR001895">
    <property type="entry name" value="RASGEF_cat_dom"/>
</dbReference>
<dbReference type="InterPro" id="IPR008937">
    <property type="entry name" value="Ras-like_GEF"/>
</dbReference>
<feature type="compositionally biased region" description="Low complexity" evidence="3">
    <location>
        <begin position="313"/>
        <end position="330"/>
    </location>
</feature>
<dbReference type="Proteomes" id="UP000054408">
    <property type="component" value="Unassembled WGS sequence"/>
</dbReference>
<sequence>MAGFLRFLLSRMVSRLMRTEGPPVPEPPTSSGLPPPPLPPPAHSPAPPMPAPLHPAGNRGHAGSAPGPALPPPPPVLALDATGVDEAYYDNLEDDVNDDDDDDDDDNYDDDDDDDDDDVDEEEELRRRRATGRSDDGLFGNVLSELIKARVPGRRQSGRSRSGRTLPSTPGEPSRLSSSSMAAAAAARAAGPVRGGGNGSPRRLAHDGSLTTPSGSPRSKRASLAADDSLTEGISSNDDETAEDFSDDEYSTMLAYGHFQSANASKDSFRYVANTLLHSSLSIDDPTLPPPLPPPAAAPSNLSTRSPPPPPAGSLATPASRQAYRAQRASTSGTFGLLSERPKKPARPPPRPPSMPSSPASSPPVSPSSGSFPAPPPALSTRPPPVGPRVSSQRSSTITALSRSAPPLPRSRPSSMPLKARIAPPSSSLGKRMSAPVDSFRTSTPPPPALLLAPLPLVPRLAPDTRTALESARSRGKPSSSRSGTAPGGSQSPRGKRFSRDLSTRTPPPPPAPAPATASPPRTKPRVSVPGADAQAKKTKMNLARDINLLGAARGIFEPEPVAEEYVDRADLRWMTADEHIAAFGEGSTEIREIDAASLAALVEQATHKRSNTKLQMQLLLSYPGYTTAHDLLAAIIDRYCMEVPLGREKEVIPVRVQAFHMLKLWLAERPFDYTEDPKLADALRAFFDGTLPSMGLARTGQVLKRCLAKTLETYCGDGQSLKASDILSAHAMIKAPAAATMGLAWTDISDKILSEQVTLYDVELFKKIGVRELFNKAWSDKHRKHERAPNVLAVISWFNHFSSWIITQIVSETSFKARVKLVARFITLGNHFRVLNNLSGVMAVVAALKTAEVKRLAKTWEKMSSADMLRFEALTDIVSMKKNYANMRRIANSTPDDGFCLPYLGMYLSDLTFMEDGNVDTVDDGLINFRKWRGVASIIGIIQRHQKMQFNKPVHTAVRAYIKTATIFDDERAYEESLLREPRKKKRKKATKK</sequence>
<dbReference type="InterPro" id="IPR023578">
    <property type="entry name" value="Ras_GEF_dom_sf"/>
</dbReference>
<feature type="compositionally biased region" description="Pro residues" evidence="3">
    <location>
        <begin position="287"/>
        <end position="297"/>
    </location>
</feature>
<dbReference type="InterPro" id="IPR000651">
    <property type="entry name" value="Ras-like_Gua-exchang_fac_N"/>
</dbReference>
<dbReference type="SMART" id="SM00147">
    <property type="entry name" value="RasGEF"/>
    <property type="match status" value="1"/>
</dbReference>
<dbReference type="PANTHER" id="PTHR23113:SF99">
    <property type="entry name" value="RASGEF DOMAIN-CONTAINING PROTEIN"/>
    <property type="match status" value="1"/>
</dbReference>
<evidence type="ECO:0000313" key="6">
    <source>
        <dbReference type="EMBL" id="KNC53740.1"/>
    </source>
</evidence>
<feature type="compositionally biased region" description="Pro residues" evidence="3">
    <location>
        <begin position="347"/>
        <end position="366"/>
    </location>
</feature>
<protein>
    <submittedName>
        <fullName evidence="6">Ras guanine nucleotide exchange factor A</fullName>
    </submittedName>
</protein>
<dbReference type="SMART" id="SM00229">
    <property type="entry name" value="RasGEFN"/>
    <property type="match status" value="1"/>
</dbReference>
<dbReference type="eggNOG" id="KOG3417">
    <property type="taxonomic scope" value="Eukaryota"/>
</dbReference>
<gene>
    <name evidence="6" type="ORF">AMSG_09455</name>
</gene>
<feature type="compositionally biased region" description="Low complexity" evidence="3">
    <location>
        <begin position="173"/>
        <end position="192"/>
    </location>
</feature>
<evidence type="ECO:0000259" key="4">
    <source>
        <dbReference type="PROSITE" id="PS50009"/>
    </source>
</evidence>
<accession>A0A0L0DNA7</accession>
<dbReference type="CDD" id="cd06224">
    <property type="entry name" value="REM"/>
    <property type="match status" value="1"/>
</dbReference>
<proteinExistence type="predicted"/>
<evidence type="ECO:0000313" key="7">
    <source>
        <dbReference type="Proteomes" id="UP000054408"/>
    </source>
</evidence>
<feature type="compositionally biased region" description="Polar residues" evidence="3">
    <location>
        <begin position="390"/>
        <end position="399"/>
    </location>
</feature>
<keyword evidence="1 2" id="KW-0344">Guanine-nucleotide releasing factor</keyword>
<dbReference type="CDD" id="cd00155">
    <property type="entry name" value="RasGEF"/>
    <property type="match status" value="1"/>
</dbReference>
<evidence type="ECO:0000256" key="2">
    <source>
        <dbReference type="PROSITE-ProRule" id="PRU00168"/>
    </source>
</evidence>
<feature type="compositionally biased region" description="Basic residues" evidence="3">
    <location>
        <begin position="151"/>
        <end position="162"/>
    </location>
</feature>
<dbReference type="PROSITE" id="PS50212">
    <property type="entry name" value="RASGEF_NTER"/>
    <property type="match status" value="1"/>
</dbReference>
<organism evidence="6 7">
    <name type="scientific">Thecamonas trahens ATCC 50062</name>
    <dbReference type="NCBI Taxonomy" id="461836"/>
    <lineage>
        <taxon>Eukaryota</taxon>
        <taxon>Apusozoa</taxon>
        <taxon>Apusomonadida</taxon>
        <taxon>Apusomonadidae</taxon>
        <taxon>Thecamonas</taxon>
    </lineage>
</organism>
<dbReference type="InterPro" id="IPR016024">
    <property type="entry name" value="ARM-type_fold"/>
</dbReference>
<feature type="region of interest" description="Disordered" evidence="3">
    <location>
        <begin position="281"/>
        <end position="538"/>
    </location>
</feature>
<dbReference type="Pfam" id="PF00617">
    <property type="entry name" value="RasGEF"/>
    <property type="match status" value="1"/>
</dbReference>
<reference evidence="6 7" key="1">
    <citation type="submission" date="2010-05" db="EMBL/GenBank/DDBJ databases">
        <title>The Genome Sequence of Thecamonas trahens ATCC 50062.</title>
        <authorList>
            <consortium name="The Broad Institute Genome Sequencing Platform"/>
            <person name="Russ C."/>
            <person name="Cuomo C."/>
            <person name="Shea T."/>
            <person name="Young S.K."/>
            <person name="Zeng Q."/>
            <person name="Koehrsen M."/>
            <person name="Haas B."/>
            <person name="Borodovsky M."/>
            <person name="Guigo R."/>
            <person name="Alvarado L."/>
            <person name="Berlin A."/>
            <person name="Bochicchio J."/>
            <person name="Borenstein D."/>
            <person name="Chapman S."/>
            <person name="Chen Z."/>
            <person name="Freedman E."/>
            <person name="Gellesch M."/>
            <person name="Goldberg J."/>
            <person name="Griggs A."/>
            <person name="Gujja S."/>
            <person name="Heilman E."/>
            <person name="Heiman D."/>
            <person name="Hepburn T."/>
            <person name="Howarth C."/>
            <person name="Jen D."/>
            <person name="Larson L."/>
            <person name="Mehta T."/>
            <person name="Park D."/>
            <person name="Pearson M."/>
            <person name="Roberts A."/>
            <person name="Saif S."/>
            <person name="Shenoy N."/>
            <person name="Sisk P."/>
            <person name="Stolte C."/>
            <person name="Sykes S."/>
            <person name="Thomson T."/>
            <person name="Walk T."/>
            <person name="White J."/>
            <person name="Yandava C."/>
            <person name="Burger G."/>
            <person name="Gray M.W."/>
            <person name="Holland P.W.H."/>
            <person name="King N."/>
            <person name="Lang F.B.F."/>
            <person name="Roger A.J."/>
            <person name="Ruiz-Trillo I."/>
            <person name="Lander E."/>
            <person name="Nusbaum C."/>
        </authorList>
    </citation>
    <scope>NUCLEOTIDE SEQUENCE [LARGE SCALE GENOMIC DNA]</scope>
    <source>
        <strain evidence="6 7">ATCC 50062</strain>
    </source>
</reference>
<dbReference type="GO" id="GO:0007264">
    <property type="term" value="P:small GTPase-mediated signal transduction"/>
    <property type="evidence" value="ECO:0007669"/>
    <property type="project" value="InterPro"/>
</dbReference>
<dbReference type="PROSITE" id="PS50009">
    <property type="entry name" value="RASGEF_CAT"/>
    <property type="match status" value="1"/>
</dbReference>
<feature type="compositionally biased region" description="Pro residues" evidence="3">
    <location>
        <begin position="373"/>
        <end position="387"/>
    </location>
</feature>
<keyword evidence="7" id="KW-1185">Reference proteome</keyword>
<dbReference type="SUPFAM" id="SSF48371">
    <property type="entry name" value="ARM repeat"/>
    <property type="match status" value="1"/>
</dbReference>
<dbReference type="GeneID" id="25567911"/>
<evidence type="ECO:0000256" key="1">
    <source>
        <dbReference type="ARBA" id="ARBA00022658"/>
    </source>
</evidence>
<feature type="compositionally biased region" description="Acidic residues" evidence="3">
    <location>
        <begin position="87"/>
        <end position="123"/>
    </location>
</feature>
<dbReference type="EMBL" id="GL349482">
    <property type="protein sequence ID" value="KNC53740.1"/>
    <property type="molecule type" value="Genomic_DNA"/>
</dbReference>
<dbReference type="Gene3D" id="1.10.840.10">
    <property type="entry name" value="Ras guanine-nucleotide exchange factors catalytic domain"/>
    <property type="match status" value="1"/>
</dbReference>
<evidence type="ECO:0000256" key="3">
    <source>
        <dbReference type="SAM" id="MobiDB-lite"/>
    </source>
</evidence>
<dbReference type="STRING" id="461836.A0A0L0DNA7"/>
<feature type="domain" description="N-terminal Ras-GEF" evidence="5">
    <location>
        <begin position="590"/>
        <end position="712"/>
    </location>
</feature>
<feature type="domain" description="Ras-GEF" evidence="4">
    <location>
        <begin position="750"/>
        <end position="984"/>
    </location>
</feature>
<feature type="compositionally biased region" description="Acidic residues" evidence="3">
    <location>
        <begin position="237"/>
        <end position="246"/>
    </location>
</feature>
<name>A0A0L0DNA7_THETB</name>
<dbReference type="Pfam" id="PF00618">
    <property type="entry name" value="RasGEF_N"/>
    <property type="match status" value="1"/>
</dbReference>
<feature type="compositionally biased region" description="Low complexity" evidence="3">
    <location>
        <begin position="450"/>
        <end position="462"/>
    </location>
</feature>
<feature type="region of interest" description="Disordered" evidence="3">
    <location>
        <begin position="18"/>
        <end position="246"/>
    </location>
</feature>